<dbReference type="SUPFAM" id="SSF159071">
    <property type="entry name" value="TrmB C-terminal domain-like"/>
    <property type="match status" value="1"/>
</dbReference>
<proteinExistence type="inferred from homology"/>
<gene>
    <name evidence="4" type="ORF">BN996_03348</name>
</gene>
<accession>A0A0D6JVG9</accession>
<dbReference type="Pfam" id="PF11495">
    <property type="entry name" value="Regulator_TrmB"/>
    <property type="match status" value="1"/>
</dbReference>
<dbReference type="Proteomes" id="UP000198902">
    <property type="component" value="Unassembled WGS sequence"/>
</dbReference>
<comment type="similarity">
    <text evidence="1">Belongs to the transcriptional regulator TrmB family.</text>
</comment>
<protein>
    <submittedName>
        <fullName evidence="4">Archaeal transcriptional regulator TrmB</fullName>
    </submittedName>
</protein>
<evidence type="ECO:0000313" key="5">
    <source>
        <dbReference type="Proteomes" id="UP000198902"/>
    </source>
</evidence>
<evidence type="ECO:0000259" key="3">
    <source>
        <dbReference type="Pfam" id="PF11495"/>
    </source>
</evidence>
<feature type="domain" description="Transcription regulator TrmB N-terminal" evidence="2">
    <location>
        <begin position="17"/>
        <end position="84"/>
    </location>
</feature>
<dbReference type="AlphaFoldDB" id="A0A0D6JVG9"/>
<dbReference type="Pfam" id="PF01978">
    <property type="entry name" value="TrmB"/>
    <property type="match status" value="1"/>
</dbReference>
<sequence>MPNLVQMSNPDALRDDLQRFGFSEKEIDVYLSLVERGSAEPKTLASDAGVSTSYIYEVVTQLDSRNLVRIEEHQSPAVVHARRPSEAFQTLSARLDRIEDAVEERYQQPRAEPMSLGVIQSRPTFASRLRELISQADSEIRLSLPFAFLSEVEASLKSAVEDGVFVVLLLSESDYEARSGAVEDVATVVNRIDAQLPAYVAIDDARGLIAPLSVLAWEHGPEEAIEFTNPTVTGVVSVAFFGLYQSSTTVMLRRPNTLPRRYSGIRPAVYDAELARRRGRSLHVRATVRPTGADDETETIEGPITEIRQSLIAPTNSELLFENAFEVDVGNRRVSIGGVGAFMEDYEATSLLLYADT</sequence>
<evidence type="ECO:0000313" key="4">
    <source>
        <dbReference type="EMBL" id="CQR52879.1"/>
    </source>
</evidence>
<dbReference type="InterPro" id="IPR036388">
    <property type="entry name" value="WH-like_DNA-bd_sf"/>
</dbReference>
<dbReference type="InterPro" id="IPR036390">
    <property type="entry name" value="WH_DNA-bd_sf"/>
</dbReference>
<dbReference type="SUPFAM" id="SSF46785">
    <property type="entry name" value="Winged helix' DNA-binding domain"/>
    <property type="match status" value="1"/>
</dbReference>
<dbReference type="InterPro" id="IPR002831">
    <property type="entry name" value="Tscrpt_reg_TrmB_N"/>
</dbReference>
<dbReference type="PANTHER" id="PTHR34293">
    <property type="entry name" value="HTH-TYPE TRANSCRIPTIONAL REGULATOR TRMBL2"/>
    <property type="match status" value="1"/>
</dbReference>
<reference evidence="5" key="1">
    <citation type="submission" date="2015-03" db="EMBL/GenBank/DDBJ databases">
        <authorList>
            <person name="Urmite Genomes"/>
        </authorList>
    </citation>
    <scope>NUCLEOTIDE SEQUENCE [LARGE SCALE GENOMIC DNA]</scope>
    <source>
        <strain evidence="5">Arc-Hr</strain>
    </source>
</reference>
<dbReference type="InterPro" id="IPR051797">
    <property type="entry name" value="TrmB-like"/>
</dbReference>
<dbReference type="PANTHER" id="PTHR34293:SF1">
    <property type="entry name" value="HTH-TYPE TRANSCRIPTIONAL REGULATOR TRMBL2"/>
    <property type="match status" value="1"/>
</dbReference>
<keyword evidence="5" id="KW-1185">Reference proteome</keyword>
<dbReference type="InterPro" id="IPR021586">
    <property type="entry name" value="Tscrpt_reg_TrmB_C"/>
</dbReference>
<name>A0A0D6JVG9_9EURY</name>
<feature type="domain" description="Transcription regulator TrmB C-terminal" evidence="3">
    <location>
        <begin position="117"/>
        <end position="354"/>
    </location>
</feature>
<dbReference type="Gene3D" id="1.10.10.10">
    <property type="entry name" value="Winged helix-like DNA-binding domain superfamily/Winged helix DNA-binding domain"/>
    <property type="match status" value="1"/>
</dbReference>
<evidence type="ECO:0000259" key="2">
    <source>
        <dbReference type="Pfam" id="PF01978"/>
    </source>
</evidence>
<evidence type="ECO:0000256" key="1">
    <source>
        <dbReference type="ARBA" id="ARBA00007287"/>
    </source>
</evidence>
<dbReference type="EMBL" id="CSTE01000005">
    <property type="protein sequence ID" value="CQR52879.1"/>
    <property type="molecule type" value="Genomic_DNA"/>
</dbReference>
<organism evidence="4 5">
    <name type="scientific">Haloferax massiliensis</name>
    <dbReference type="NCBI Taxonomy" id="1476858"/>
    <lineage>
        <taxon>Archaea</taxon>
        <taxon>Methanobacteriati</taxon>
        <taxon>Methanobacteriota</taxon>
        <taxon>Stenosarchaea group</taxon>
        <taxon>Halobacteria</taxon>
        <taxon>Halobacteriales</taxon>
        <taxon>Haloferacaceae</taxon>
        <taxon>Haloferax</taxon>
    </lineage>
</organism>